<gene>
    <name evidence="1" type="ORF">ZRA01_05300</name>
</gene>
<organism evidence="1 2">
    <name type="scientific">Zoogloea ramigera</name>
    <dbReference type="NCBI Taxonomy" id="350"/>
    <lineage>
        <taxon>Bacteria</taxon>
        <taxon>Pseudomonadati</taxon>
        <taxon>Pseudomonadota</taxon>
        <taxon>Betaproteobacteria</taxon>
        <taxon>Rhodocyclales</taxon>
        <taxon>Zoogloeaceae</taxon>
        <taxon>Zoogloea</taxon>
    </lineage>
</organism>
<proteinExistence type="predicted"/>
<evidence type="ECO:0000313" key="1">
    <source>
        <dbReference type="EMBL" id="GEC94457.1"/>
    </source>
</evidence>
<dbReference type="NCBIfam" id="TIGR02595">
    <property type="entry name" value="PEP_CTERM"/>
    <property type="match status" value="1"/>
</dbReference>
<dbReference type="AlphaFoldDB" id="A0A4Y4CTV5"/>
<reference evidence="1 2" key="1">
    <citation type="submission" date="2019-06" db="EMBL/GenBank/DDBJ databases">
        <title>Whole genome shotgun sequence of Zoogloea ramigera NBRC 15342.</title>
        <authorList>
            <person name="Hosoyama A."/>
            <person name="Uohara A."/>
            <person name="Ohji S."/>
            <person name="Ichikawa N."/>
        </authorList>
    </citation>
    <scope>NUCLEOTIDE SEQUENCE [LARGE SCALE GENOMIC DNA]</scope>
    <source>
        <strain evidence="1 2">NBRC 15342</strain>
    </source>
</reference>
<sequence>MSGLIGTVQAGVIDPTQPVEGQSQLALSEQWWQWALGIPAASSPLTDVDGSRANLNNAGSVFFLAGGGGNVSRTIEVPAGKPLFFPILNIAYVFTPETGEACDGVANPVACALSFIPLSGVTNLHATLNGQNLLTYPSYRQTSTALSSVNLPADTFWSGLNTGAHDFVTDGYWVALEPLDRGSYTLAFGGESVWGALEVVDVLRVPEPSSLLLTLCALAPLAAQWRRRACEAGA</sequence>
<protein>
    <recommendedName>
        <fullName evidence="3">PEP-CTERM protein-sorting domain-containing protein</fullName>
    </recommendedName>
</protein>
<evidence type="ECO:0000313" key="2">
    <source>
        <dbReference type="Proteomes" id="UP000318422"/>
    </source>
</evidence>
<keyword evidence="2" id="KW-1185">Reference proteome</keyword>
<evidence type="ECO:0008006" key="3">
    <source>
        <dbReference type="Google" id="ProtNLM"/>
    </source>
</evidence>
<name>A0A4Y4CTV5_ZOORA</name>
<dbReference type="EMBL" id="BJNV01000006">
    <property type="protein sequence ID" value="GEC94457.1"/>
    <property type="molecule type" value="Genomic_DNA"/>
</dbReference>
<dbReference type="Proteomes" id="UP000318422">
    <property type="component" value="Unassembled WGS sequence"/>
</dbReference>
<comment type="caution">
    <text evidence="1">The sequence shown here is derived from an EMBL/GenBank/DDBJ whole genome shotgun (WGS) entry which is preliminary data.</text>
</comment>
<dbReference type="InterPro" id="IPR013424">
    <property type="entry name" value="Ice-binding_C"/>
</dbReference>
<accession>A0A4Y4CTV5</accession>